<dbReference type="InterPro" id="IPR038765">
    <property type="entry name" value="Papain-like_cys_pep_sf"/>
</dbReference>
<accession>A0A0C9W9J5</accession>
<dbReference type="HOGENOM" id="CLU_003532_2_0_1"/>
<reference evidence="5 6" key="1">
    <citation type="submission" date="2014-04" db="EMBL/GenBank/DDBJ databases">
        <title>Evolutionary Origins and Diversification of the Mycorrhizal Mutualists.</title>
        <authorList>
            <consortium name="DOE Joint Genome Institute"/>
            <consortium name="Mycorrhizal Genomics Consortium"/>
            <person name="Kohler A."/>
            <person name="Kuo A."/>
            <person name="Nagy L.G."/>
            <person name="Floudas D."/>
            <person name="Copeland A."/>
            <person name="Barry K.W."/>
            <person name="Cichocki N."/>
            <person name="Veneault-Fourrey C."/>
            <person name="LaButti K."/>
            <person name="Lindquist E.A."/>
            <person name="Lipzen A."/>
            <person name="Lundell T."/>
            <person name="Morin E."/>
            <person name="Murat C."/>
            <person name="Riley R."/>
            <person name="Ohm R."/>
            <person name="Sun H."/>
            <person name="Tunlid A."/>
            <person name="Henrissat B."/>
            <person name="Grigoriev I.V."/>
            <person name="Hibbett D.S."/>
            <person name="Martin F."/>
        </authorList>
    </citation>
    <scope>NUCLEOTIDE SEQUENCE [LARGE SCALE GENOMIC DNA]</scope>
    <source>
        <strain evidence="5 6">MD-312</strain>
    </source>
</reference>
<dbReference type="GO" id="GO:0004843">
    <property type="term" value="F:cysteine-type deubiquitinase activity"/>
    <property type="evidence" value="ECO:0007669"/>
    <property type="project" value="InterPro"/>
</dbReference>
<dbReference type="Pfam" id="PF00443">
    <property type="entry name" value="UCH"/>
    <property type="match status" value="1"/>
</dbReference>
<evidence type="ECO:0000256" key="1">
    <source>
        <dbReference type="ARBA" id="ARBA00022786"/>
    </source>
</evidence>
<keyword evidence="6" id="KW-1185">Reference proteome</keyword>
<dbReference type="Gene3D" id="3.10.20.90">
    <property type="entry name" value="Phosphatidylinositol 3-kinase Catalytic Subunit, Chain A, domain 1"/>
    <property type="match status" value="2"/>
</dbReference>
<dbReference type="GO" id="GO:0031647">
    <property type="term" value="P:regulation of protein stability"/>
    <property type="evidence" value="ECO:0007669"/>
    <property type="project" value="TreeGrafter"/>
</dbReference>
<dbReference type="Pfam" id="PF12436">
    <property type="entry name" value="USP7_ICP0_bdg"/>
    <property type="match status" value="1"/>
</dbReference>
<dbReference type="GO" id="GO:0016579">
    <property type="term" value="P:protein deubiquitination"/>
    <property type="evidence" value="ECO:0007669"/>
    <property type="project" value="InterPro"/>
</dbReference>
<feature type="domain" description="MATH" evidence="3">
    <location>
        <begin position="68"/>
        <end position="198"/>
    </location>
</feature>
<evidence type="ECO:0000256" key="2">
    <source>
        <dbReference type="SAM" id="Coils"/>
    </source>
</evidence>
<keyword evidence="2" id="KW-0175">Coiled coil</keyword>
<dbReference type="OrthoDB" id="289038at2759"/>
<dbReference type="InterPro" id="IPR001394">
    <property type="entry name" value="Peptidase_C19_UCH"/>
</dbReference>
<dbReference type="SUPFAM" id="SSF54001">
    <property type="entry name" value="Cysteine proteinases"/>
    <property type="match status" value="1"/>
</dbReference>
<dbReference type="PANTHER" id="PTHR24006">
    <property type="entry name" value="UBIQUITIN CARBOXYL-TERMINAL HYDROLASE"/>
    <property type="match status" value="1"/>
</dbReference>
<dbReference type="Proteomes" id="UP000053820">
    <property type="component" value="Unassembled WGS sequence"/>
</dbReference>
<gene>
    <name evidence="5" type="ORF">HYDPIDRAFT_32705</name>
</gene>
<dbReference type="PROSITE" id="PS50235">
    <property type="entry name" value="USP_3"/>
    <property type="match status" value="1"/>
</dbReference>
<dbReference type="AlphaFoldDB" id="A0A0C9W9J5"/>
<name>A0A0C9W9J5_9AGAM</name>
<feature type="coiled-coil region" evidence="2">
    <location>
        <begin position="544"/>
        <end position="571"/>
    </location>
</feature>
<dbReference type="SMART" id="SM00061">
    <property type="entry name" value="MATH"/>
    <property type="match status" value="1"/>
</dbReference>
<protein>
    <recommendedName>
        <fullName evidence="7">Ubiquitinyl hydrolase 1</fullName>
    </recommendedName>
</protein>
<keyword evidence="1" id="KW-0833">Ubl conjugation pathway</keyword>
<dbReference type="PROSITE" id="PS50144">
    <property type="entry name" value="MATH"/>
    <property type="match status" value="1"/>
</dbReference>
<dbReference type="InterPro" id="IPR008974">
    <property type="entry name" value="TRAF-like"/>
</dbReference>
<evidence type="ECO:0000313" key="5">
    <source>
        <dbReference type="EMBL" id="KIJ59976.1"/>
    </source>
</evidence>
<dbReference type="Pfam" id="PF22486">
    <property type="entry name" value="MATH_2"/>
    <property type="match status" value="1"/>
</dbReference>
<dbReference type="GO" id="GO:0005829">
    <property type="term" value="C:cytosol"/>
    <property type="evidence" value="ECO:0007669"/>
    <property type="project" value="TreeGrafter"/>
</dbReference>
<dbReference type="SUPFAM" id="SSF49599">
    <property type="entry name" value="TRAF domain-like"/>
    <property type="match status" value="1"/>
</dbReference>
<dbReference type="Gene3D" id="2.60.210.10">
    <property type="entry name" value="Apoptosis, Tumor Necrosis Factor Receptor Associated Protein 2, Chain A"/>
    <property type="match status" value="1"/>
</dbReference>
<evidence type="ECO:0000259" key="4">
    <source>
        <dbReference type="PROSITE" id="PS50235"/>
    </source>
</evidence>
<evidence type="ECO:0000313" key="6">
    <source>
        <dbReference type="Proteomes" id="UP000053820"/>
    </source>
</evidence>
<evidence type="ECO:0000259" key="3">
    <source>
        <dbReference type="PROSITE" id="PS50144"/>
    </source>
</evidence>
<dbReference type="PANTHER" id="PTHR24006:SF644">
    <property type="entry name" value="UBIQUITIN CARBOXYL-TERMINAL HYDROLASE 7"/>
    <property type="match status" value="1"/>
</dbReference>
<evidence type="ECO:0008006" key="7">
    <source>
        <dbReference type="Google" id="ProtNLM"/>
    </source>
</evidence>
<dbReference type="InterPro" id="IPR028889">
    <property type="entry name" value="USP"/>
</dbReference>
<dbReference type="InterPro" id="IPR050164">
    <property type="entry name" value="Peptidase_C19"/>
</dbReference>
<dbReference type="InterPro" id="IPR024729">
    <property type="entry name" value="USP7_ICP0-binding_dom"/>
</dbReference>
<proteinExistence type="predicted"/>
<dbReference type="InterPro" id="IPR002083">
    <property type="entry name" value="MATH/TRAF_dom"/>
</dbReference>
<dbReference type="EMBL" id="KN839878">
    <property type="protein sequence ID" value="KIJ59976.1"/>
    <property type="molecule type" value="Genomic_DNA"/>
</dbReference>
<dbReference type="Gene3D" id="3.90.70.10">
    <property type="entry name" value="Cysteine proteinases"/>
    <property type="match status" value="1"/>
</dbReference>
<dbReference type="GO" id="GO:0005634">
    <property type="term" value="C:nucleus"/>
    <property type="evidence" value="ECO:0007669"/>
    <property type="project" value="TreeGrafter"/>
</dbReference>
<sequence length="917" mass="103750">MTALVLSSSGEWIQPQSAVFLPFKLGPAFFLASYDNVYTDGCSGLYCASDKAFAVMHLPDMGHQVRDFKVFTWGLTDWGNLPHKHSSPSFKCGGHEWNISLFPLGNIPKSQQVVSLYLQRVSGKDSAADNDACAQFALVVTSVKDRSNFIVLRSNHRFNGVDSDWGFTKFCQQDDLLKPRQGHSGPIVEEEVEVIAYVRVMEDPTGFLWFHDFQNYDSKKATGCVGLKNQGATSYLNSVLQVLFSLRDFRKAVFQIPTQSPVESRRVSLGLQRVFYMMQVSNEVVSTKELTSAFGWTALDSMIANDATEFQRVLMDKLEGEMKGTKLENTIVRLFVGEMRNFIHSGEVGFESSRIEEYSSIDLKVNGLGSLQESLEDYIKAQPLAGELASRAGARKGLVFNSFPPVLDLRLKRFRYDIEKDSMVKIFDRHEFPFQIDLSEFLDKKADQSQSWVYILHGVIMHSGDINQGYNYAYVKPEESASWLKFDDDRVIPITDSEVQRDGFGTGNFDAGTHTAYILTYVRQCTLGQVLAPLTEEDVPHHLKIWYEQERTQAEAKKRALEEAKNSLIVATSDSFKTHVGFDVASFDDKEGQPSQSLPTFKISIEETFTAFRSRVATHLDLQQDRMRLWVMVNRQNKTTRPDAIIQDNEPTLTMGSIRANFCRSSDVLRLYLAVVPAGSKPTQTPGFIFIYLKHFDPLTQTLHGVGTLNVARNSKVLEVKSWITRRMSWDPVRPISIYEVKQSHFICCSLTQPVLQEVKPGLIEEISQQLSFAQCELQDGDILCFQAVPSGAQIRALETIGLLSNAKQFYEFMHSSPVAFQEFLQARVKITFRQKSALASLEFTLLFDKKQSYDMMREKVGEILNHDPARLRFTGTDPISYKSKDVIAASSHPSIANMIWPHWSDTSPTIILFEKM</sequence>
<organism evidence="5 6">
    <name type="scientific">Hydnomerulius pinastri MD-312</name>
    <dbReference type="NCBI Taxonomy" id="994086"/>
    <lineage>
        <taxon>Eukaryota</taxon>
        <taxon>Fungi</taxon>
        <taxon>Dikarya</taxon>
        <taxon>Basidiomycota</taxon>
        <taxon>Agaricomycotina</taxon>
        <taxon>Agaricomycetes</taxon>
        <taxon>Agaricomycetidae</taxon>
        <taxon>Boletales</taxon>
        <taxon>Boletales incertae sedis</taxon>
        <taxon>Leucogyrophana</taxon>
    </lineage>
</organism>
<feature type="domain" description="USP" evidence="4">
    <location>
        <begin position="225"/>
        <end position="524"/>
    </location>
</feature>